<dbReference type="Pfam" id="PF02482">
    <property type="entry name" value="Ribosomal_S30AE"/>
    <property type="match status" value="1"/>
</dbReference>
<protein>
    <submittedName>
        <fullName evidence="1">Ribosomal subunit interface protein</fullName>
    </submittedName>
</protein>
<dbReference type="EMBL" id="MGIP01000005">
    <property type="protein sequence ID" value="OGM91871.1"/>
    <property type="molecule type" value="Genomic_DNA"/>
</dbReference>
<dbReference type="InterPro" id="IPR036567">
    <property type="entry name" value="RHF-like"/>
</dbReference>
<gene>
    <name evidence="1" type="ORF">A2755_00710</name>
</gene>
<dbReference type="Proteomes" id="UP000177029">
    <property type="component" value="Unassembled WGS sequence"/>
</dbReference>
<organism evidence="1 2">
    <name type="scientific">Candidatus Wolfebacteria bacterium RIFCSPHIGHO2_01_FULL_48_22</name>
    <dbReference type="NCBI Taxonomy" id="1802555"/>
    <lineage>
        <taxon>Bacteria</taxon>
        <taxon>Candidatus Wolfeibacteriota</taxon>
    </lineage>
</organism>
<dbReference type="AlphaFoldDB" id="A0A1F8DTC5"/>
<dbReference type="STRING" id="1802555.A2755_00710"/>
<proteinExistence type="predicted"/>
<reference evidence="1 2" key="1">
    <citation type="journal article" date="2016" name="Nat. Commun.">
        <title>Thousands of microbial genomes shed light on interconnected biogeochemical processes in an aquifer system.</title>
        <authorList>
            <person name="Anantharaman K."/>
            <person name="Brown C.T."/>
            <person name="Hug L.A."/>
            <person name="Sharon I."/>
            <person name="Castelle C.J."/>
            <person name="Probst A.J."/>
            <person name="Thomas B.C."/>
            <person name="Singh A."/>
            <person name="Wilkins M.J."/>
            <person name="Karaoz U."/>
            <person name="Brodie E.L."/>
            <person name="Williams K.H."/>
            <person name="Hubbard S.S."/>
            <person name="Banfield J.F."/>
        </authorList>
    </citation>
    <scope>NUCLEOTIDE SEQUENCE [LARGE SCALE GENOMIC DNA]</scope>
</reference>
<dbReference type="SUPFAM" id="SSF69754">
    <property type="entry name" value="Ribosome binding protein Y (YfiA homologue)"/>
    <property type="match status" value="1"/>
</dbReference>
<dbReference type="NCBIfam" id="TIGR00741">
    <property type="entry name" value="yfiA"/>
    <property type="match status" value="1"/>
</dbReference>
<accession>A0A1F8DTC5</accession>
<evidence type="ECO:0000313" key="2">
    <source>
        <dbReference type="Proteomes" id="UP000177029"/>
    </source>
</evidence>
<dbReference type="InterPro" id="IPR003489">
    <property type="entry name" value="RHF/RaiA"/>
</dbReference>
<evidence type="ECO:0000313" key="1">
    <source>
        <dbReference type="EMBL" id="OGM91871.1"/>
    </source>
</evidence>
<dbReference type="Gene3D" id="3.30.160.100">
    <property type="entry name" value="Ribosome hibernation promotion factor-like"/>
    <property type="match status" value="1"/>
</dbReference>
<name>A0A1F8DTC5_9BACT</name>
<comment type="caution">
    <text evidence="1">The sequence shown here is derived from an EMBL/GenBank/DDBJ whole genome shotgun (WGS) entry which is preliminary data.</text>
</comment>
<sequence length="109" mass="12987">MQISLKSTLLELTDALREYIHKRLEPLGKILKRLEEKGEYSLHVEVARATRHHRKGEKVYYVEVTLALPRKTIRIEQYDEDVRKGVDAAKKRLQVAIEQYKEKMQEKRK</sequence>